<keyword evidence="3" id="KW-1185">Reference proteome</keyword>
<evidence type="ECO:0000313" key="2">
    <source>
        <dbReference type="EMBL" id="NVN41699.1"/>
    </source>
</evidence>
<feature type="region of interest" description="Disordered" evidence="1">
    <location>
        <begin position="1"/>
        <end position="73"/>
    </location>
</feature>
<accession>A0A850PGD0</accession>
<evidence type="ECO:0000256" key="1">
    <source>
        <dbReference type="SAM" id="MobiDB-lite"/>
    </source>
</evidence>
<dbReference type="AlphaFoldDB" id="A0A850PGD0"/>
<gene>
    <name evidence="2" type="ORF">HUK82_14180</name>
</gene>
<feature type="region of interest" description="Disordered" evidence="1">
    <location>
        <begin position="195"/>
        <end position="258"/>
    </location>
</feature>
<feature type="compositionally biased region" description="Gly residues" evidence="1">
    <location>
        <begin position="208"/>
        <end position="219"/>
    </location>
</feature>
<dbReference type="EMBL" id="JABXXR010000169">
    <property type="protein sequence ID" value="NVN41699.1"/>
    <property type="molecule type" value="Genomic_DNA"/>
</dbReference>
<dbReference type="Proteomes" id="UP000585665">
    <property type="component" value="Unassembled WGS sequence"/>
</dbReference>
<comment type="caution">
    <text evidence="2">The sequence shown here is derived from an EMBL/GenBank/DDBJ whole genome shotgun (WGS) entry which is preliminary data.</text>
</comment>
<evidence type="ECO:0000313" key="3">
    <source>
        <dbReference type="Proteomes" id="UP000585665"/>
    </source>
</evidence>
<organism evidence="2 3">
    <name type="scientific">Ameyamaea chiangmaiensis</name>
    <dbReference type="NCBI Taxonomy" id="442969"/>
    <lineage>
        <taxon>Bacteria</taxon>
        <taxon>Pseudomonadati</taxon>
        <taxon>Pseudomonadota</taxon>
        <taxon>Alphaproteobacteria</taxon>
        <taxon>Acetobacterales</taxon>
        <taxon>Acetobacteraceae</taxon>
        <taxon>Ameyamaea</taxon>
    </lineage>
</organism>
<proteinExistence type="predicted"/>
<reference evidence="2 3" key="1">
    <citation type="submission" date="2020-06" db="EMBL/GenBank/DDBJ databases">
        <title>Description of novel acetic acid bacteria.</title>
        <authorList>
            <person name="Sombolestani A."/>
        </authorList>
    </citation>
    <scope>NUCLEOTIDE SEQUENCE [LARGE SCALE GENOMIC DNA]</scope>
    <source>
        <strain evidence="2 3">LMG 27010</strain>
    </source>
</reference>
<sequence length="268" mass="27243">MARPGKTPAAGRTTADSARLDEGTNPADGTTPASPPGIASPFPATPVRTPSPHRDERDEAGASDDGAAEAGSPSDAVLFEPETMPANPDRTQNAATMPATPVDPGQTPSTTQLAPNPILTVHQTHATTSTMTLALQDTAHGVLHLQIDTSDGDTTRIRIESSDQQMLHDLRHDHAELSALIGLSGADATPQKVSFEFAPTPDAPPSGFGQGPSGQGGYGHPQDHPASGGGTPNLSGPGPASARSNASGTTPDIRAGRSWALGTLNITA</sequence>
<name>A0A850PGD0_9PROT</name>
<feature type="compositionally biased region" description="Low complexity" evidence="1">
    <location>
        <begin position="63"/>
        <end position="73"/>
    </location>
</feature>
<protein>
    <submittedName>
        <fullName evidence="2">Uncharacterized protein</fullName>
    </submittedName>
</protein>